<dbReference type="InterPro" id="IPR018967">
    <property type="entry name" value="FeS-contain_CDGSH-typ"/>
</dbReference>
<dbReference type="Gene3D" id="3.40.5.90">
    <property type="entry name" value="CDGSH iron-sulfur domain, mitoNEET-type"/>
    <property type="match status" value="1"/>
</dbReference>
<gene>
    <name evidence="6" type="ORF">LDX50_01950</name>
</gene>
<dbReference type="RefSeq" id="WP_225696720.1">
    <property type="nucleotide sequence ID" value="NZ_JAIXNE010000001.1"/>
</dbReference>
<evidence type="ECO:0000259" key="5">
    <source>
        <dbReference type="SMART" id="SM00704"/>
    </source>
</evidence>
<reference evidence="6" key="1">
    <citation type="submission" date="2021-09" db="EMBL/GenBank/DDBJ databases">
        <title>Fulvivirga sp. isolated from coastal sediment.</title>
        <authorList>
            <person name="Yu H."/>
        </authorList>
    </citation>
    <scope>NUCLEOTIDE SEQUENCE</scope>
    <source>
        <strain evidence="6">1062</strain>
    </source>
</reference>
<dbReference type="InterPro" id="IPR042216">
    <property type="entry name" value="MitoNEET_CISD"/>
</dbReference>
<dbReference type="AlphaFoldDB" id="A0A9X1KYH1"/>
<keyword evidence="1" id="KW-0001">2Fe-2S</keyword>
<dbReference type="InterPro" id="IPR010693">
    <property type="entry name" value="Divergent_4Fe-4S_mono-cluster"/>
</dbReference>
<dbReference type="GO" id="GO:0051537">
    <property type="term" value="F:2 iron, 2 sulfur cluster binding"/>
    <property type="evidence" value="ECO:0007669"/>
    <property type="project" value="UniProtKB-KW"/>
</dbReference>
<comment type="caution">
    <text evidence="6">The sequence shown here is derived from an EMBL/GenBank/DDBJ whole genome shotgun (WGS) entry which is preliminary data.</text>
</comment>
<dbReference type="Pfam" id="PF09360">
    <property type="entry name" value="zf-CDGSH"/>
    <property type="match status" value="1"/>
</dbReference>
<evidence type="ECO:0000256" key="4">
    <source>
        <dbReference type="ARBA" id="ARBA00023014"/>
    </source>
</evidence>
<protein>
    <submittedName>
        <fullName evidence="6">(4Fe-4S)-binding protein</fullName>
    </submittedName>
</protein>
<keyword evidence="3" id="KW-0408">Iron</keyword>
<keyword evidence="4" id="KW-0411">Iron-sulfur</keyword>
<evidence type="ECO:0000313" key="7">
    <source>
        <dbReference type="Proteomes" id="UP001139409"/>
    </source>
</evidence>
<dbReference type="GO" id="GO:0005737">
    <property type="term" value="C:cytoplasm"/>
    <property type="evidence" value="ECO:0007669"/>
    <property type="project" value="UniProtKB-ARBA"/>
</dbReference>
<dbReference type="Pfam" id="PF06902">
    <property type="entry name" value="Fer4_19"/>
    <property type="match status" value="1"/>
</dbReference>
<keyword evidence="2" id="KW-0479">Metal-binding</keyword>
<organism evidence="6 7">
    <name type="scientific">Fulvivirga sedimenti</name>
    <dbReference type="NCBI Taxonomy" id="2879465"/>
    <lineage>
        <taxon>Bacteria</taxon>
        <taxon>Pseudomonadati</taxon>
        <taxon>Bacteroidota</taxon>
        <taxon>Cytophagia</taxon>
        <taxon>Cytophagales</taxon>
        <taxon>Fulvivirgaceae</taxon>
        <taxon>Fulvivirga</taxon>
    </lineage>
</organism>
<evidence type="ECO:0000313" key="6">
    <source>
        <dbReference type="EMBL" id="MCA6073606.1"/>
    </source>
</evidence>
<proteinExistence type="predicted"/>
<dbReference type="SMART" id="SM00704">
    <property type="entry name" value="ZnF_CDGSH"/>
    <property type="match status" value="1"/>
</dbReference>
<evidence type="ECO:0000256" key="2">
    <source>
        <dbReference type="ARBA" id="ARBA00022723"/>
    </source>
</evidence>
<evidence type="ECO:0000256" key="3">
    <source>
        <dbReference type="ARBA" id="ARBA00023004"/>
    </source>
</evidence>
<dbReference type="EMBL" id="JAIXNE010000001">
    <property type="protein sequence ID" value="MCA6073606.1"/>
    <property type="molecule type" value="Genomic_DNA"/>
</dbReference>
<evidence type="ECO:0000256" key="1">
    <source>
        <dbReference type="ARBA" id="ARBA00022714"/>
    </source>
</evidence>
<dbReference type="Proteomes" id="UP001139409">
    <property type="component" value="Unassembled WGS sequence"/>
</dbReference>
<name>A0A9X1KYH1_9BACT</name>
<feature type="domain" description="Iron-binding zinc finger CDGSH type" evidence="5">
    <location>
        <begin position="88"/>
        <end position="137"/>
    </location>
</feature>
<accession>A0A9X1KYH1</accession>
<sequence>MKEITKKYSEGDLTVIWQPHKCIHSEKCMRGLPSVFQPDNKPWINPAGASADAVRKQIDKCPSGALSYEGQHTTSSNESSLRVEVRKNGPLLIHSKMILESDGVEKPIDAAATAFCRCGASSNKPFCDGSHKKINFEG</sequence>
<dbReference type="GO" id="GO:0046872">
    <property type="term" value="F:metal ion binding"/>
    <property type="evidence" value="ECO:0007669"/>
    <property type="project" value="UniProtKB-KW"/>
</dbReference>
<keyword evidence="7" id="KW-1185">Reference proteome</keyword>